<keyword evidence="2 7" id="KW-0732">Signal</keyword>
<dbReference type="SUPFAM" id="SSF53850">
    <property type="entry name" value="Periplasmic binding protein-like II"/>
    <property type="match status" value="1"/>
</dbReference>
<feature type="compositionally biased region" description="Low complexity" evidence="6">
    <location>
        <begin position="27"/>
        <end position="58"/>
    </location>
</feature>
<keyword evidence="4" id="KW-0564">Palmitate</keyword>
<dbReference type="Gene3D" id="3.40.190.10">
    <property type="entry name" value="Periplasmic binding protein-like II"/>
    <property type="match status" value="2"/>
</dbReference>
<dbReference type="PANTHER" id="PTHR43649">
    <property type="entry name" value="ARABINOSE-BINDING PROTEIN-RELATED"/>
    <property type="match status" value="1"/>
</dbReference>
<dbReference type="Proteomes" id="UP001519887">
    <property type="component" value="Unassembled WGS sequence"/>
</dbReference>
<evidence type="ECO:0000256" key="1">
    <source>
        <dbReference type="ARBA" id="ARBA00022475"/>
    </source>
</evidence>
<dbReference type="PANTHER" id="PTHR43649:SF33">
    <property type="entry name" value="POLYGALACTURONAN_RHAMNOGALACTURONAN-BINDING PROTEIN YTCQ"/>
    <property type="match status" value="1"/>
</dbReference>
<dbReference type="InterPro" id="IPR006059">
    <property type="entry name" value="SBP"/>
</dbReference>
<accession>A0ABS7C1K0</accession>
<evidence type="ECO:0000256" key="7">
    <source>
        <dbReference type="SAM" id="SignalP"/>
    </source>
</evidence>
<dbReference type="CDD" id="cd13580">
    <property type="entry name" value="PBP2_AlgQ_like_1"/>
    <property type="match status" value="1"/>
</dbReference>
<keyword evidence="5" id="KW-0449">Lipoprotein</keyword>
<comment type="caution">
    <text evidence="8">The sequence shown here is derived from an EMBL/GenBank/DDBJ whole genome shotgun (WGS) entry which is preliminary data.</text>
</comment>
<evidence type="ECO:0000256" key="4">
    <source>
        <dbReference type="ARBA" id="ARBA00023139"/>
    </source>
</evidence>
<feature type="signal peptide" evidence="7">
    <location>
        <begin position="1"/>
        <end position="27"/>
    </location>
</feature>
<gene>
    <name evidence="8" type="ORF">K0U00_12105</name>
</gene>
<evidence type="ECO:0000256" key="6">
    <source>
        <dbReference type="SAM" id="MobiDB-lite"/>
    </source>
</evidence>
<feature type="region of interest" description="Disordered" evidence="6">
    <location>
        <begin position="27"/>
        <end position="62"/>
    </location>
</feature>
<organism evidence="8 9">
    <name type="scientific">Paenibacillus sepulcri</name>
    <dbReference type="NCBI Taxonomy" id="359917"/>
    <lineage>
        <taxon>Bacteria</taxon>
        <taxon>Bacillati</taxon>
        <taxon>Bacillota</taxon>
        <taxon>Bacilli</taxon>
        <taxon>Bacillales</taxon>
        <taxon>Paenibacillaceae</taxon>
        <taxon>Paenibacillus</taxon>
    </lineage>
</organism>
<sequence>MVNRRRWAAGALSVLLAVMLVVTGCSSNSGGGNNPAPQQPADTANNETANNEPAAAEPEPADPEPFAIKMAVNFDGKDVPQAGNPVQQAIESYTHTQLEIDHFPGNSYQDKLSVMIASGDLPQVIASYGAPKQSYLLSAFQNDVFWDISPFIKDFPNLSSLNQAIYDNVAFQGKVFGLPRERPLARDAFIYRVDWLKNVGLQEPQTVEEFHQLLKAFKDQDPDKNGKNDTYGMTMGALGGSGPAPSTFGVFFGAPNVWDVQEGKFTRDVFTPEYLEGLKFQKQLFDEGLIHPDFAIMDRPKVEGEFENSKAGVIANSTNVALSYEARIQQHIPDATVDFFSILSTDKGKRIAAALGSNGILMFPKSSVKTEDDLKKILKFFDQLADQEMADLLEWGIEGTHYTMKDGKPEIIDQEKFDNEVGFPYKWPLRAVSLDAIKMQGNVNPLVTKELQVTTENQNHLVNNPANPFISQTQVERGAELELIITDANTKFIMGVMDEAKWKSEMDRWLSSGGDQIAKEYEEQWAAAQ</sequence>
<keyword evidence="9" id="KW-1185">Reference proteome</keyword>
<evidence type="ECO:0000313" key="8">
    <source>
        <dbReference type="EMBL" id="MBW7454776.1"/>
    </source>
</evidence>
<keyword evidence="3" id="KW-0472">Membrane</keyword>
<evidence type="ECO:0000256" key="3">
    <source>
        <dbReference type="ARBA" id="ARBA00023136"/>
    </source>
</evidence>
<evidence type="ECO:0000256" key="2">
    <source>
        <dbReference type="ARBA" id="ARBA00022729"/>
    </source>
</evidence>
<feature type="chain" id="PRO_5045560647" evidence="7">
    <location>
        <begin position="28"/>
        <end position="529"/>
    </location>
</feature>
<dbReference type="PROSITE" id="PS51257">
    <property type="entry name" value="PROKAR_LIPOPROTEIN"/>
    <property type="match status" value="1"/>
</dbReference>
<name>A0ABS7C1K0_9BACL</name>
<dbReference type="EMBL" id="JAHZIK010000248">
    <property type="protein sequence ID" value="MBW7454776.1"/>
    <property type="molecule type" value="Genomic_DNA"/>
</dbReference>
<keyword evidence="1" id="KW-1003">Cell membrane</keyword>
<reference evidence="8 9" key="1">
    <citation type="submission" date="2021-07" db="EMBL/GenBank/DDBJ databases">
        <title>Paenibacillus radiodurans sp. nov., isolated from the southeastern edge of Tengger Desert.</title>
        <authorList>
            <person name="Zhang G."/>
        </authorList>
    </citation>
    <scope>NUCLEOTIDE SEQUENCE [LARGE SCALE GENOMIC DNA]</scope>
    <source>
        <strain evidence="8 9">CCM 7311</strain>
    </source>
</reference>
<evidence type="ECO:0000313" key="9">
    <source>
        <dbReference type="Proteomes" id="UP001519887"/>
    </source>
</evidence>
<dbReference type="RefSeq" id="WP_210044094.1">
    <property type="nucleotide sequence ID" value="NZ_JBHLVU010000009.1"/>
</dbReference>
<proteinExistence type="predicted"/>
<protein>
    <submittedName>
        <fullName evidence="8">Extracellular solute-binding protein</fullName>
    </submittedName>
</protein>
<dbReference type="Pfam" id="PF01547">
    <property type="entry name" value="SBP_bac_1"/>
    <property type="match status" value="1"/>
</dbReference>
<evidence type="ECO:0000256" key="5">
    <source>
        <dbReference type="ARBA" id="ARBA00023288"/>
    </source>
</evidence>
<dbReference type="InterPro" id="IPR050490">
    <property type="entry name" value="Bact_solute-bd_prot1"/>
</dbReference>